<feature type="compositionally biased region" description="Basic and acidic residues" evidence="1">
    <location>
        <begin position="10"/>
        <end position="20"/>
    </location>
</feature>
<evidence type="ECO:0000313" key="3">
    <source>
        <dbReference type="Proteomes" id="UP001597101"/>
    </source>
</evidence>
<dbReference type="RefSeq" id="WP_377212331.1">
    <property type="nucleotide sequence ID" value="NZ_JBHTJV010000006.1"/>
</dbReference>
<reference evidence="3" key="1">
    <citation type="journal article" date="2019" name="Int. J. Syst. Evol. Microbiol.">
        <title>The Global Catalogue of Microorganisms (GCM) 10K type strain sequencing project: providing services to taxonomists for standard genome sequencing and annotation.</title>
        <authorList>
            <consortium name="The Broad Institute Genomics Platform"/>
            <consortium name="The Broad Institute Genome Sequencing Center for Infectious Disease"/>
            <person name="Wu L."/>
            <person name="Ma J."/>
        </authorList>
    </citation>
    <scope>NUCLEOTIDE SEQUENCE [LARGE SCALE GENOMIC DNA]</scope>
    <source>
        <strain evidence="3">CCUG 60023</strain>
    </source>
</reference>
<proteinExistence type="predicted"/>
<accession>A0ABW3FFG6</accession>
<organism evidence="2 3">
    <name type="scientific">Pseudahrensia aquimaris</name>
    <dbReference type="NCBI Taxonomy" id="744461"/>
    <lineage>
        <taxon>Bacteria</taxon>
        <taxon>Pseudomonadati</taxon>
        <taxon>Pseudomonadota</taxon>
        <taxon>Alphaproteobacteria</taxon>
        <taxon>Hyphomicrobiales</taxon>
        <taxon>Ahrensiaceae</taxon>
        <taxon>Pseudahrensia</taxon>
    </lineage>
</organism>
<gene>
    <name evidence="2" type="ORF">ACFQ14_08620</name>
</gene>
<name>A0ABW3FFG6_9HYPH</name>
<feature type="region of interest" description="Disordered" evidence="1">
    <location>
        <begin position="1"/>
        <end position="20"/>
    </location>
</feature>
<dbReference type="Proteomes" id="UP001597101">
    <property type="component" value="Unassembled WGS sequence"/>
</dbReference>
<comment type="caution">
    <text evidence="2">The sequence shown here is derived from an EMBL/GenBank/DDBJ whole genome shotgun (WGS) entry which is preliminary data.</text>
</comment>
<dbReference type="EMBL" id="JBHTJV010000006">
    <property type="protein sequence ID" value="MFD0916468.1"/>
    <property type="molecule type" value="Genomic_DNA"/>
</dbReference>
<evidence type="ECO:0000313" key="2">
    <source>
        <dbReference type="EMBL" id="MFD0916468.1"/>
    </source>
</evidence>
<protein>
    <submittedName>
        <fullName evidence="2">Uncharacterized protein</fullName>
    </submittedName>
</protein>
<evidence type="ECO:0000256" key="1">
    <source>
        <dbReference type="SAM" id="MobiDB-lite"/>
    </source>
</evidence>
<keyword evidence="3" id="KW-1185">Reference proteome</keyword>
<sequence length="225" mass="24108">MAAPSSLFSHDGDDHRLKINRNTDTDTASLIFQSNFSGRAEFGLAGEDAWSVKVSPNGSNWQTALRAQSATGEVDFPNGLSVSGGDRFDHFESGTWVPTLSGSNGGAQPSYAAQDGNFIRIGNFVFVSGRLGWSAPGNLDGQLRISDLPFPCEAGLQNRTALNMAWYDGLSLPTNATQLGGFIEPGTDTVRLWGAVNAYEGINLIMQTSHLGQSGIMYFSCIYRA</sequence>